<evidence type="ECO:0000313" key="6">
    <source>
        <dbReference type="EMBL" id="REE70609.1"/>
    </source>
</evidence>
<reference evidence="6 7" key="1">
    <citation type="submission" date="2018-08" db="EMBL/GenBank/DDBJ databases">
        <title>Genomic Encyclopedia of Type Strains, Phase III (KMG-III): the genomes of soil and plant-associated and newly described type strains.</title>
        <authorList>
            <person name="Whitman W."/>
        </authorList>
    </citation>
    <scope>NUCLEOTIDE SEQUENCE [LARGE SCALE GENOMIC DNA]</scope>
    <source>
        <strain evidence="6 7">CGMCC 1.10966</strain>
    </source>
</reference>
<evidence type="ECO:0000256" key="4">
    <source>
        <dbReference type="RuleBase" id="RU365014"/>
    </source>
</evidence>
<accession>A0A3D9R3M3</accession>
<dbReference type="SUPFAM" id="SSF52518">
    <property type="entry name" value="Thiamin diphosphate-binding fold (THDP-binding)"/>
    <property type="match status" value="1"/>
</dbReference>
<evidence type="ECO:0000259" key="5">
    <source>
        <dbReference type="Pfam" id="PF00676"/>
    </source>
</evidence>
<keyword evidence="2 4" id="KW-0560">Oxidoreductase</keyword>
<dbReference type="PANTHER" id="PTHR43380">
    <property type="entry name" value="2-OXOISOVALERATE DEHYDROGENASE SUBUNIT ALPHA, MITOCHONDRIAL"/>
    <property type="match status" value="1"/>
</dbReference>
<evidence type="ECO:0000256" key="3">
    <source>
        <dbReference type="ARBA" id="ARBA00023052"/>
    </source>
</evidence>
<comment type="similarity">
    <text evidence="4">Belongs to the BCKDHA family.</text>
</comment>
<keyword evidence="7" id="KW-1185">Reference proteome</keyword>
<proteinExistence type="inferred from homology"/>
<dbReference type="Proteomes" id="UP000256304">
    <property type="component" value="Unassembled WGS sequence"/>
</dbReference>
<dbReference type="InterPro" id="IPR050771">
    <property type="entry name" value="Alpha-ketoacid_DH_E1_comp"/>
</dbReference>
<comment type="caution">
    <text evidence="6">The sequence shown here is derived from an EMBL/GenBank/DDBJ whole genome shotgun (WGS) entry which is preliminary data.</text>
</comment>
<dbReference type="RefSeq" id="WP_116190960.1">
    <property type="nucleotide sequence ID" value="NZ_QTTN01000028.1"/>
</dbReference>
<dbReference type="Gene3D" id="3.40.50.970">
    <property type="match status" value="1"/>
</dbReference>
<dbReference type="InterPro" id="IPR029061">
    <property type="entry name" value="THDP-binding"/>
</dbReference>
<dbReference type="GO" id="GO:0003863">
    <property type="term" value="F:branched-chain 2-oxo acid dehydrogenase activity"/>
    <property type="evidence" value="ECO:0007669"/>
    <property type="project" value="UniProtKB-EC"/>
</dbReference>
<dbReference type="CDD" id="cd02000">
    <property type="entry name" value="TPP_E1_PDC_ADC_BCADC"/>
    <property type="match status" value="1"/>
</dbReference>
<dbReference type="FunFam" id="3.40.50.970:FF:000032">
    <property type="entry name" value="2-oxoisovalerate dehydrogenase subunit alpha"/>
    <property type="match status" value="1"/>
</dbReference>
<sequence length="345" mass="38110">MTQSESAVTQSRHAALGLTDEQAIEMYKLMNTARKYDERCLILQRAGKIKFHVSGIGQEAAQVGAAFALDRDQDYYLPYYRDYAFVLSVGMTLRELMLCLFSKIDDPNSGGRQMPGHFGSKRLRIVTGSSPVTTQVPHAVGFALAAKMKKKNFVSFVTFGDGSSNQGDFHEGANFAGVHKLPVIFMCENNQYAISVPLHKQVSGKIADRALGYGFPGVAVDGNDPLEVYRVMKEARQRAANGEGPTLVEAVMYRLSPHSTSDEDLAYRTKEEVDAHRDKDGIPKYKQYLIDCGIWDEEREAVMQHEIKAALDDATSFGDKAPFPAPEDILKHVYADDAAQGEGGR</sequence>
<name>A0A3D9R3M3_9BACL</name>
<dbReference type="AlphaFoldDB" id="A0A3D9R3M3"/>
<evidence type="ECO:0000256" key="2">
    <source>
        <dbReference type="ARBA" id="ARBA00023002"/>
    </source>
</evidence>
<dbReference type="EC" id="1.2.4.4" evidence="4"/>
<comment type="cofactor">
    <cofactor evidence="1 4">
        <name>thiamine diphosphate</name>
        <dbReference type="ChEBI" id="CHEBI:58937"/>
    </cofactor>
</comment>
<dbReference type="OrthoDB" id="9766715at2"/>
<evidence type="ECO:0000256" key="1">
    <source>
        <dbReference type="ARBA" id="ARBA00001964"/>
    </source>
</evidence>
<organism evidence="6 7">
    <name type="scientific">Paenibacillus taihuensis</name>
    <dbReference type="NCBI Taxonomy" id="1156355"/>
    <lineage>
        <taxon>Bacteria</taxon>
        <taxon>Bacillati</taxon>
        <taxon>Bacillota</taxon>
        <taxon>Bacilli</taxon>
        <taxon>Bacillales</taxon>
        <taxon>Paenibacillaceae</taxon>
        <taxon>Paenibacillus</taxon>
    </lineage>
</organism>
<comment type="catalytic activity">
    <reaction evidence="4">
        <text>N(6)-[(R)-lipoyl]-L-lysyl-[protein] + 3-methyl-2-oxobutanoate + H(+) = N(6)-[(R)-S(8)-2-methylpropanoyldihydrolipoyl]-L-lysyl-[protein] + CO2</text>
        <dbReference type="Rhea" id="RHEA:13457"/>
        <dbReference type="Rhea" id="RHEA-COMP:10474"/>
        <dbReference type="Rhea" id="RHEA-COMP:10497"/>
        <dbReference type="ChEBI" id="CHEBI:11851"/>
        <dbReference type="ChEBI" id="CHEBI:15378"/>
        <dbReference type="ChEBI" id="CHEBI:16526"/>
        <dbReference type="ChEBI" id="CHEBI:83099"/>
        <dbReference type="ChEBI" id="CHEBI:83142"/>
        <dbReference type="EC" id="1.2.4.4"/>
    </reaction>
</comment>
<dbReference type="InterPro" id="IPR001017">
    <property type="entry name" value="DH_E1"/>
</dbReference>
<comment type="function">
    <text evidence="4">The branched-chain alpha-keto dehydrogenase complex catalyzes the overall conversion of alpha-keto acids to acyl-CoA and CO(2). It contains multiple copies of three enzymatic components: branched-chain alpha-keto acid decarboxylase (E1), lipoamide acyltransferase (E2) and lipoamide dehydrogenase (E3).</text>
</comment>
<feature type="domain" description="Dehydrogenase E1 component" evidence="5">
    <location>
        <begin position="27"/>
        <end position="326"/>
    </location>
</feature>
<dbReference type="PANTHER" id="PTHR43380:SF1">
    <property type="entry name" value="2-OXOISOVALERATE DEHYDROGENASE SUBUNIT ALPHA, MITOCHONDRIAL"/>
    <property type="match status" value="1"/>
</dbReference>
<gene>
    <name evidence="6" type="ORF">A8990_12820</name>
</gene>
<protein>
    <recommendedName>
        <fullName evidence="4">2-oxoisovalerate dehydrogenase subunit alpha</fullName>
        <ecNumber evidence="4">1.2.4.4</ecNumber>
    </recommendedName>
    <alternativeName>
        <fullName evidence="4">Branched-chain alpha-keto acid dehydrogenase E1 component alpha chain</fullName>
    </alternativeName>
</protein>
<evidence type="ECO:0000313" key="7">
    <source>
        <dbReference type="Proteomes" id="UP000256304"/>
    </source>
</evidence>
<dbReference type="Pfam" id="PF00676">
    <property type="entry name" value="E1_dh"/>
    <property type="match status" value="1"/>
</dbReference>
<keyword evidence="3 4" id="KW-0786">Thiamine pyrophosphate</keyword>
<dbReference type="GO" id="GO:0009083">
    <property type="term" value="P:branched-chain amino acid catabolic process"/>
    <property type="evidence" value="ECO:0007669"/>
    <property type="project" value="TreeGrafter"/>
</dbReference>
<dbReference type="EMBL" id="QTTN01000028">
    <property type="protein sequence ID" value="REE70609.1"/>
    <property type="molecule type" value="Genomic_DNA"/>
</dbReference>